<dbReference type="AlphaFoldDB" id="A0A395MR17"/>
<comment type="caution">
    <text evidence="1">The sequence shown here is derived from an EMBL/GenBank/DDBJ whole genome shotgun (WGS) entry which is preliminary data.</text>
</comment>
<protein>
    <submittedName>
        <fullName evidence="1">Uncharacterized protein</fullName>
    </submittedName>
</protein>
<organism evidence="1 2">
    <name type="scientific">Fusarium flagelliforme</name>
    <dbReference type="NCBI Taxonomy" id="2675880"/>
    <lineage>
        <taxon>Eukaryota</taxon>
        <taxon>Fungi</taxon>
        <taxon>Dikarya</taxon>
        <taxon>Ascomycota</taxon>
        <taxon>Pezizomycotina</taxon>
        <taxon>Sordariomycetes</taxon>
        <taxon>Hypocreomycetidae</taxon>
        <taxon>Hypocreales</taxon>
        <taxon>Nectriaceae</taxon>
        <taxon>Fusarium</taxon>
        <taxon>Fusarium incarnatum-equiseti species complex</taxon>
    </lineage>
</organism>
<evidence type="ECO:0000313" key="2">
    <source>
        <dbReference type="Proteomes" id="UP000265631"/>
    </source>
</evidence>
<keyword evidence="2" id="KW-1185">Reference proteome</keyword>
<accession>A0A395MR17</accession>
<dbReference type="Proteomes" id="UP000265631">
    <property type="component" value="Unassembled WGS sequence"/>
</dbReference>
<proteinExistence type="predicted"/>
<evidence type="ECO:0000313" key="1">
    <source>
        <dbReference type="EMBL" id="RFN50391.1"/>
    </source>
</evidence>
<reference evidence="1 2" key="1">
    <citation type="journal article" date="2018" name="PLoS Pathog.">
        <title>Evolution of structural diversity of trichothecenes, a family of toxins produced by plant pathogenic and entomopathogenic fungi.</title>
        <authorList>
            <person name="Proctor R.H."/>
            <person name="McCormick S.P."/>
            <person name="Kim H.S."/>
            <person name="Cardoza R.E."/>
            <person name="Stanley A.M."/>
            <person name="Lindo L."/>
            <person name="Kelly A."/>
            <person name="Brown D.W."/>
            <person name="Lee T."/>
            <person name="Vaughan M.M."/>
            <person name="Alexander N.J."/>
            <person name="Busman M."/>
            <person name="Gutierrez S."/>
        </authorList>
    </citation>
    <scope>NUCLEOTIDE SEQUENCE [LARGE SCALE GENOMIC DNA]</scope>
    <source>
        <strain evidence="1 2">NRRL 13405</strain>
    </source>
</reference>
<sequence length="470" mass="54260">MSQNTPYLDQAFDLALHNEDLADRIHGLAKSDPVSQCDTQVFYTSTAEEEQIIPLRNICTKLDNALLEPLKEMWKASDNLEDFDWVFVDDKLPFSKYKFALDDLDNAADLAIAQALSPSERSLLSNEYGKKFYYRPSSDKKGASLYEGSMPRWDCGEEDIDQSDWTSIGSDGPIRLKISYVMKKEYDDTFEVCKSMPIFRRSMQFCLDARQISEAKLGKQRHILLNEILRRNNVPREIHAQILQHLQYREPFPYLRNLDLAATYTPFPSKKRHICKECEDRRNSSPMRRTCPNRRYDIWNLPLRRFHVFHRNEFYSWSLCAYGPDCTGHHTGRDAEWMVGRNPEFTLFVEQEAAKVNPEFISMDQVGLGPVQKIRLNKEDDDARKRRLFGQKGIYKRSGKDWLMHGGLGGLVDCMLHGKSLTSASDHGGTSGEPARWALGRYPAQQQLAVDAVKDLHSYPGRCEWCPNEH</sequence>
<name>A0A395MR17_9HYPO</name>
<gene>
    <name evidence="1" type="ORF">FIE12Z_5363</name>
</gene>
<dbReference type="EMBL" id="PXXK01000140">
    <property type="protein sequence ID" value="RFN50391.1"/>
    <property type="molecule type" value="Genomic_DNA"/>
</dbReference>